<reference evidence="2" key="1">
    <citation type="submission" date="2014-09" db="EMBL/GenBank/DDBJ databases">
        <authorList>
            <person name="Magalhaes I.L.F."/>
            <person name="Oliveira U."/>
            <person name="Santos F.R."/>
            <person name="Vidigal T.H.D.A."/>
            <person name="Brescovit A.D."/>
            <person name="Santos A.J."/>
        </authorList>
    </citation>
    <scope>NUCLEOTIDE SEQUENCE</scope>
    <source>
        <tissue evidence="2">Shoot tissue taken approximately 20 cm above the soil surface</tissue>
    </source>
</reference>
<organism evidence="2">
    <name type="scientific">Arundo donax</name>
    <name type="common">Giant reed</name>
    <name type="synonym">Donax arundinaceus</name>
    <dbReference type="NCBI Taxonomy" id="35708"/>
    <lineage>
        <taxon>Eukaryota</taxon>
        <taxon>Viridiplantae</taxon>
        <taxon>Streptophyta</taxon>
        <taxon>Embryophyta</taxon>
        <taxon>Tracheophyta</taxon>
        <taxon>Spermatophyta</taxon>
        <taxon>Magnoliopsida</taxon>
        <taxon>Liliopsida</taxon>
        <taxon>Poales</taxon>
        <taxon>Poaceae</taxon>
        <taxon>PACMAD clade</taxon>
        <taxon>Arundinoideae</taxon>
        <taxon>Arundineae</taxon>
        <taxon>Arundo</taxon>
    </lineage>
</organism>
<dbReference type="EMBL" id="GBRH01184718">
    <property type="protein sequence ID" value="JAE13178.1"/>
    <property type="molecule type" value="Transcribed_RNA"/>
</dbReference>
<accession>A0A0A9FXT5</accession>
<feature type="signal peptide" evidence="1">
    <location>
        <begin position="1"/>
        <end position="24"/>
    </location>
</feature>
<proteinExistence type="predicted"/>
<evidence type="ECO:0000313" key="2">
    <source>
        <dbReference type="EMBL" id="JAE13178.1"/>
    </source>
</evidence>
<reference evidence="2" key="2">
    <citation type="journal article" date="2015" name="Data Brief">
        <title>Shoot transcriptome of the giant reed, Arundo donax.</title>
        <authorList>
            <person name="Barrero R.A."/>
            <person name="Guerrero F.D."/>
            <person name="Moolhuijzen P."/>
            <person name="Goolsby J.A."/>
            <person name="Tidwell J."/>
            <person name="Bellgard S.E."/>
            <person name="Bellgard M.I."/>
        </authorList>
    </citation>
    <scope>NUCLEOTIDE SEQUENCE</scope>
    <source>
        <tissue evidence="2">Shoot tissue taken approximately 20 cm above the soil surface</tissue>
    </source>
</reference>
<feature type="chain" id="PRO_5002064838" evidence="1">
    <location>
        <begin position="25"/>
        <end position="36"/>
    </location>
</feature>
<evidence type="ECO:0000256" key="1">
    <source>
        <dbReference type="SAM" id="SignalP"/>
    </source>
</evidence>
<sequence length="36" mass="4297">MFIIILRVLPLYLNQVLIIAQVQTQCHLMKVMFHTQ</sequence>
<keyword evidence="1" id="KW-0732">Signal</keyword>
<protein>
    <submittedName>
        <fullName evidence="2">Uncharacterized protein</fullName>
    </submittedName>
</protein>
<name>A0A0A9FXT5_ARUDO</name>
<dbReference type="AlphaFoldDB" id="A0A0A9FXT5"/>